<keyword evidence="1" id="KW-0808">Transferase</keyword>
<feature type="domain" description="Reverse transcriptase RNase H-like" evidence="7">
    <location>
        <begin position="1"/>
        <end position="45"/>
    </location>
</feature>
<keyword evidence="3" id="KW-0540">Nuclease</keyword>
<keyword evidence="4" id="KW-0255">Endonuclease</keyword>
<dbReference type="EMBL" id="BKCJ011177912">
    <property type="protein sequence ID" value="GFC99362.1"/>
    <property type="molecule type" value="Genomic_DNA"/>
</dbReference>
<evidence type="ECO:0000256" key="5">
    <source>
        <dbReference type="ARBA" id="ARBA00022801"/>
    </source>
</evidence>
<evidence type="ECO:0000256" key="6">
    <source>
        <dbReference type="ARBA" id="ARBA00022918"/>
    </source>
</evidence>
<keyword evidence="5" id="KW-0378">Hydrolase</keyword>
<keyword evidence="6 8" id="KW-0695">RNA-directed DNA polymerase</keyword>
<feature type="non-terminal residue" evidence="8">
    <location>
        <position position="66"/>
    </location>
</feature>
<dbReference type="SUPFAM" id="SSF56672">
    <property type="entry name" value="DNA/RNA polymerases"/>
    <property type="match status" value="1"/>
</dbReference>
<evidence type="ECO:0000256" key="3">
    <source>
        <dbReference type="ARBA" id="ARBA00022722"/>
    </source>
</evidence>
<dbReference type="InterPro" id="IPR043502">
    <property type="entry name" value="DNA/RNA_pol_sf"/>
</dbReference>
<dbReference type="GO" id="GO:0016787">
    <property type="term" value="F:hydrolase activity"/>
    <property type="evidence" value="ECO:0007669"/>
    <property type="project" value="UniProtKB-KW"/>
</dbReference>
<evidence type="ECO:0000256" key="2">
    <source>
        <dbReference type="ARBA" id="ARBA00022695"/>
    </source>
</evidence>
<dbReference type="AlphaFoldDB" id="A0A699SPQ8"/>
<proteinExistence type="predicted"/>
<dbReference type="GO" id="GO:0003964">
    <property type="term" value="F:RNA-directed DNA polymerase activity"/>
    <property type="evidence" value="ECO:0007669"/>
    <property type="project" value="UniProtKB-KW"/>
</dbReference>
<dbReference type="GO" id="GO:0004519">
    <property type="term" value="F:endonuclease activity"/>
    <property type="evidence" value="ECO:0007669"/>
    <property type="project" value="UniProtKB-KW"/>
</dbReference>
<reference evidence="8" key="1">
    <citation type="journal article" date="2019" name="Sci. Rep.">
        <title>Draft genome of Tanacetum cinerariifolium, the natural source of mosquito coil.</title>
        <authorList>
            <person name="Yamashiro T."/>
            <person name="Shiraishi A."/>
            <person name="Satake H."/>
            <person name="Nakayama K."/>
        </authorList>
    </citation>
    <scope>NUCLEOTIDE SEQUENCE</scope>
</reference>
<evidence type="ECO:0000259" key="7">
    <source>
        <dbReference type="Pfam" id="PF17917"/>
    </source>
</evidence>
<comment type="caution">
    <text evidence="8">The sequence shown here is derived from an EMBL/GenBank/DDBJ whole genome shotgun (WGS) entry which is preliminary data.</text>
</comment>
<name>A0A699SPQ8_TANCI</name>
<keyword evidence="2" id="KW-0548">Nucleotidyltransferase</keyword>
<protein>
    <submittedName>
        <fullName evidence="8">Reverse transcriptase domain-containing protein</fullName>
    </submittedName>
</protein>
<gene>
    <name evidence="8" type="ORF">Tci_871332</name>
</gene>
<evidence type="ECO:0000256" key="1">
    <source>
        <dbReference type="ARBA" id="ARBA00022679"/>
    </source>
</evidence>
<dbReference type="Pfam" id="PF17917">
    <property type="entry name" value="RT_RNaseH"/>
    <property type="match status" value="1"/>
</dbReference>
<evidence type="ECO:0000256" key="4">
    <source>
        <dbReference type="ARBA" id="ARBA00022759"/>
    </source>
</evidence>
<sequence>MSRALQTAELNYTPMEKLVLALVCAAKRLRRYFQTHPIVVITEQPIKQILADFLVEKPDDAPPEAS</sequence>
<accession>A0A699SPQ8</accession>
<organism evidence="8">
    <name type="scientific">Tanacetum cinerariifolium</name>
    <name type="common">Dalmatian daisy</name>
    <name type="synonym">Chrysanthemum cinerariifolium</name>
    <dbReference type="NCBI Taxonomy" id="118510"/>
    <lineage>
        <taxon>Eukaryota</taxon>
        <taxon>Viridiplantae</taxon>
        <taxon>Streptophyta</taxon>
        <taxon>Embryophyta</taxon>
        <taxon>Tracheophyta</taxon>
        <taxon>Spermatophyta</taxon>
        <taxon>Magnoliopsida</taxon>
        <taxon>eudicotyledons</taxon>
        <taxon>Gunneridae</taxon>
        <taxon>Pentapetalae</taxon>
        <taxon>asterids</taxon>
        <taxon>campanulids</taxon>
        <taxon>Asterales</taxon>
        <taxon>Asteraceae</taxon>
        <taxon>Asteroideae</taxon>
        <taxon>Anthemideae</taxon>
        <taxon>Anthemidinae</taxon>
        <taxon>Tanacetum</taxon>
    </lineage>
</organism>
<dbReference type="InterPro" id="IPR041373">
    <property type="entry name" value="RT_RNaseH"/>
</dbReference>
<evidence type="ECO:0000313" key="8">
    <source>
        <dbReference type="EMBL" id="GFC99362.1"/>
    </source>
</evidence>